<organism evidence="1 2">
    <name type="scientific">Stachybotrys elegans</name>
    <dbReference type="NCBI Taxonomy" id="80388"/>
    <lineage>
        <taxon>Eukaryota</taxon>
        <taxon>Fungi</taxon>
        <taxon>Dikarya</taxon>
        <taxon>Ascomycota</taxon>
        <taxon>Pezizomycotina</taxon>
        <taxon>Sordariomycetes</taxon>
        <taxon>Hypocreomycetidae</taxon>
        <taxon>Hypocreales</taxon>
        <taxon>Stachybotryaceae</taxon>
        <taxon>Stachybotrys</taxon>
    </lineage>
</organism>
<evidence type="ECO:0000313" key="1">
    <source>
        <dbReference type="EMBL" id="KAH7308052.1"/>
    </source>
</evidence>
<keyword evidence="2" id="KW-1185">Reference proteome</keyword>
<accession>A0A8K0SC89</accession>
<comment type="caution">
    <text evidence="1">The sequence shown here is derived from an EMBL/GenBank/DDBJ whole genome shotgun (WGS) entry which is preliminary data.</text>
</comment>
<dbReference type="EMBL" id="JAGPNK010000016">
    <property type="protein sequence ID" value="KAH7308052.1"/>
    <property type="molecule type" value="Genomic_DNA"/>
</dbReference>
<dbReference type="Proteomes" id="UP000813444">
    <property type="component" value="Unassembled WGS sequence"/>
</dbReference>
<sequence>MPLGMRTEATGWPFTWQCLRLFLQPCPPSLPHLFLPLLLYAMFAAEFVFIRPLSHRLPNPAAEPIELAPLMASHRSSMHAVLKNTMASAGLDSSSFDSASASDDS</sequence>
<evidence type="ECO:0000313" key="2">
    <source>
        <dbReference type="Proteomes" id="UP000813444"/>
    </source>
</evidence>
<dbReference type="AlphaFoldDB" id="A0A8K0SC89"/>
<protein>
    <submittedName>
        <fullName evidence="1">Uncharacterized protein</fullName>
    </submittedName>
</protein>
<proteinExistence type="predicted"/>
<name>A0A8K0SC89_9HYPO</name>
<reference evidence="1" key="1">
    <citation type="journal article" date="2021" name="Nat. Commun.">
        <title>Genetic determinants of endophytism in the Arabidopsis root mycobiome.</title>
        <authorList>
            <person name="Mesny F."/>
            <person name="Miyauchi S."/>
            <person name="Thiergart T."/>
            <person name="Pickel B."/>
            <person name="Atanasova L."/>
            <person name="Karlsson M."/>
            <person name="Huettel B."/>
            <person name="Barry K.W."/>
            <person name="Haridas S."/>
            <person name="Chen C."/>
            <person name="Bauer D."/>
            <person name="Andreopoulos W."/>
            <person name="Pangilinan J."/>
            <person name="LaButti K."/>
            <person name="Riley R."/>
            <person name="Lipzen A."/>
            <person name="Clum A."/>
            <person name="Drula E."/>
            <person name="Henrissat B."/>
            <person name="Kohler A."/>
            <person name="Grigoriev I.V."/>
            <person name="Martin F.M."/>
            <person name="Hacquard S."/>
        </authorList>
    </citation>
    <scope>NUCLEOTIDE SEQUENCE</scope>
    <source>
        <strain evidence="1">MPI-CAGE-CH-0235</strain>
    </source>
</reference>
<gene>
    <name evidence="1" type="ORF">B0I35DRAFT_483342</name>
</gene>